<dbReference type="EMBL" id="DRIE01000020">
    <property type="protein sequence ID" value="HEC56512.1"/>
    <property type="molecule type" value="Genomic_DNA"/>
</dbReference>
<dbReference type="AlphaFoldDB" id="A0A7J2RZP2"/>
<protein>
    <submittedName>
        <fullName evidence="1">DUF763 domain-containing protein</fullName>
    </submittedName>
</protein>
<proteinExistence type="predicted"/>
<accession>A0A7J2RZP2</accession>
<dbReference type="PANTHER" id="PTHR38597">
    <property type="entry name" value="BLL3834 PROTEIN"/>
    <property type="match status" value="1"/>
</dbReference>
<gene>
    <name evidence="1" type="ORF">ENI32_01305</name>
</gene>
<name>A0A7J2RZP2_9EURY</name>
<evidence type="ECO:0000313" key="1">
    <source>
        <dbReference type="EMBL" id="HEC56512.1"/>
    </source>
</evidence>
<dbReference type="PANTHER" id="PTHR38597:SF1">
    <property type="entry name" value="BLL3834 PROTEIN"/>
    <property type="match status" value="1"/>
</dbReference>
<sequence>MHRTGTVDLPLHGGKAPSWLILRMKRLSSAIFEVMIEEFGRREVLRRLSDPLWFQSLSSVLAYDWHSSGTTTVVCGVLKSVLEPSRLGLAVAGGKGRKAKETLLEIENAGLLFGLGTSKIEGLKDASRMAAKVDNACLQDGYRLYHHSMILSEDGEWAIIQQGLNEKSGYARRYQWLSTIESFIDEPHQGITGFIEEEVLDMTAKESEECRKVSTDLVCENPSRLKRLYDSIRPKGQLSLSEWTEDGDCIRTVPSVRLPKRLDWKRLRQVYEIQPRNYEELIRIEGVGPATLRGLALVSEVIYGKEASWKDPVRYSFAFGGKDGVPYPVRRYAMDEATTILKDAIKMAKIGKKDKIEAIKRLEVFLGEDK</sequence>
<dbReference type="InterPro" id="IPR008482">
    <property type="entry name" value="DUF763"/>
</dbReference>
<dbReference type="Pfam" id="PF05559">
    <property type="entry name" value="DUF763"/>
    <property type="match status" value="1"/>
</dbReference>
<reference evidence="1" key="1">
    <citation type="journal article" date="2020" name="mSystems">
        <title>Genome- and Community-Level Interaction Insights into Carbon Utilization and Element Cycling Functions of Hydrothermarchaeota in Hydrothermal Sediment.</title>
        <authorList>
            <person name="Zhou Z."/>
            <person name="Liu Y."/>
            <person name="Xu W."/>
            <person name="Pan J."/>
            <person name="Luo Z.H."/>
            <person name="Li M."/>
        </authorList>
    </citation>
    <scope>NUCLEOTIDE SEQUENCE [LARGE SCALE GENOMIC DNA]</scope>
    <source>
        <strain evidence="1">HyVt-386</strain>
    </source>
</reference>
<organism evidence="1">
    <name type="scientific">Candidatus Syntropharchaeum butanivorans</name>
    <dbReference type="NCBI Taxonomy" id="1839936"/>
    <lineage>
        <taxon>Archaea</taxon>
        <taxon>Methanobacteriati</taxon>
        <taxon>Methanobacteriota</taxon>
        <taxon>Stenosarchaea group</taxon>
        <taxon>Methanomicrobia</taxon>
        <taxon>Methanosarcinales</taxon>
        <taxon>ANME-2 cluster</taxon>
        <taxon>Candidatus Syntropharchaeum</taxon>
    </lineage>
</organism>
<comment type="caution">
    <text evidence="1">The sequence shown here is derived from an EMBL/GenBank/DDBJ whole genome shotgun (WGS) entry which is preliminary data.</text>
</comment>
<dbReference type="Proteomes" id="UP000885936">
    <property type="component" value="Unassembled WGS sequence"/>
</dbReference>